<dbReference type="PANTHER" id="PTHR43586:SF8">
    <property type="entry name" value="CYSTEINE DESULFURASE 1, CHLOROPLASTIC"/>
    <property type="match status" value="1"/>
</dbReference>
<evidence type="ECO:0000256" key="5">
    <source>
        <dbReference type="ARBA" id="ARBA00022898"/>
    </source>
</evidence>
<dbReference type="PANTHER" id="PTHR43586">
    <property type="entry name" value="CYSTEINE DESULFURASE"/>
    <property type="match status" value="1"/>
</dbReference>
<keyword evidence="10" id="KW-1185">Reference proteome</keyword>
<dbReference type="GO" id="GO:0030170">
    <property type="term" value="F:pyridoxal phosphate binding"/>
    <property type="evidence" value="ECO:0007669"/>
    <property type="project" value="InterPro"/>
</dbReference>
<evidence type="ECO:0000256" key="4">
    <source>
        <dbReference type="ARBA" id="ARBA00022679"/>
    </source>
</evidence>
<dbReference type="SUPFAM" id="SSF53383">
    <property type="entry name" value="PLP-dependent transferases"/>
    <property type="match status" value="1"/>
</dbReference>
<evidence type="ECO:0000313" key="10">
    <source>
        <dbReference type="Proteomes" id="UP000184010"/>
    </source>
</evidence>
<dbReference type="InterPro" id="IPR015422">
    <property type="entry name" value="PyrdxlP-dep_Trfase_small"/>
</dbReference>
<evidence type="ECO:0000256" key="3">
    <source>
        <dbReference type="ARBA" id="ARBA00012239"/>
    </source>
</evidence>
<evidence type="ECO:0000256" key="1">
    <source>
        <dbReference type="ARBA" id="ARBA00001933"/>
    </source>
</evidence>
<dbReference type="RefSeq" id="WP_084078411.1">
    <property type="nucleotide sequence ID" value="NZ_FRDN01000004.1"/>
</dbReference>
<accession>A0A1M7SHI4</accession>
<dbReference type="Gene3D" id="3.90.1150.10">
    <property type="entry name" value="Aspartate Aminotransferase, domain 1"/>
    <property type="match status" value="1"/>
</dbReference>
<dbReference type="Gene3D" id="3.90.550.10">
    <property type="entry name" value="Spore Coat Polysaccharide Biosynthesis Protein SpsA, Chain A"/>
    <property type="match status" value="1"/>
</dbReference>
<keyword evidence="4" id="KW-0808">Transferase</keyword>
<evidence type="ECO:0000259" key="7">
    <source>
        <dbReference type="Pfam" id="PF00266"/>
    </source>
</evidence>
<proteinExistence type="inferred from homology"/>
<dbReference type="InterPro" id="IPR025877">
    <property type="entry name" value="MobA-like_NTP_Trfase"/>
</dbReference>
<comment type="similarity">
    <text evidence="2">Belongs to the class-V pyridoxal-phosphate-dependent aminotransferase family. Csd subfamily.</text>
</comment>
<feature type="domain" description="Aminotransferase class V" evidence="7">
    <location>
        <begin position="355"/>
        <end position="726"/>
    </location>
</feature>
<dbReference type="Proteomes" id="UP000184010">
    <property type="component" value="Unassembled WGS sequence"/>
</dbReference>
<dbReference type="InterPro" id="IPR010970">
    <property type="entry name" value="Cys_dSase_SufS"/>
</dbReference>
<gene>
    <name evidence="9" type="ORF">SAMN02745215_00862</name>
</gene>
<name>A0A1M7SHI4_9FIRM</name>
<dbReference type="EMBL" id="FRDN01000004">
    <property type="protein sequence ID" value="SHN57925.1"/>
    <property type="molecule type" value="Genomic_DNA"/>
</dbReference>
<keyword evidence="5" id="KW-0663">Pyridoxal phosphate</keyword>
<dbReference type="Pfam" id="PF12804">
    <property type="entry name" value="NTP_transf_3"/>
    <property type="match status" value="1"/>
</dbReference>
<comment type="cofactor">
    <cofactor evidence="1">
        <name>pyridoxal 5'-phosphate</name>
        <dbReference type="ChEBI" id="CHEBI:597326"/>
    </cofactor>
</comment>
<protein>
    <recommendedName>
        <fullName evidence="3">cysteine desulfurase</fullName>
        <ecNumber evidence="3">2.8.1.7</ecNumber>
    </recommendedName>
</protein>
<dbReference type="GO" id="GO:0006534">
    <property type="term" value="P:cysteine metabolic process"/>
    <property type="evidence" value="ECO:0007669"/>
    <property type="project" value="InterPro"/>
</dbReference>
<dbReference type="GO" id="GO:0031071">
    <property type="term" value="F:cysteine desulfurase activity"/>
    <property type="evidence" value="ECO:0007669"/>
    <property type="project" value="UniProtKB-EC"/>
</dbReference>
<dbReference type="CDD" id="cd06453">
    <property type="entry name" value="SufS_like"/>
    <property type="match status" value="1"/>
</dbReference>
<dbReference type="InterPro" id="IPR015421">
    <property type="entry name" value="PyrdxlP-dep_Trfase_major"/>
</dbReference>
<reference evidence="10" key="1">
    <citation type="submission" date="2016-12" db="EMBL/GenBank/DDBJ databases">
        <authorList>
            <person name="Varghese N."/>
            <person name="Submissions S."/>
        </authorList>
    </citation>
    <scope>NUCLEOTIDE SEQUENCE [LARGE SCALE GENOMIC DNA]</scope>
    <source>
        <strain evidence="10">DSM 11544</strain>
    </source>
</reference>
<evidence type="ECO:0000256" key="2">
    <source>
        <dbReference type="ARBA" id="ARBA00010447"/>
    </source>
</evidence>
<dbReference type="EC" id="2.8.1.7" evidence="3"/>
<dbReference type="GO" id="GO:0016779">
    <property type="term" value="F:nucleotidyltransferase activity"/>
    <property type="evidence" value="ECO:0007669"/>
    <property type="project" value="UniProtKB-ARBA"/>
</dbReference>
<dbReference type="Gene3D" id="3.40.640.10">
    <property type="entry name" value="Type I PLP-dependent aspartate aminotransferase-like (Major domain)"/>
    <property type="match status" value="1"/>
</dbReference>
<dbReference type="InterPro" id="IPR000192">
    <property type="entry name" value="Aminotrans_V_dom"/>
</dbReference>
<dbReference type="AlphaFoldDB" id="A0A1M7SHI4"/>
<evidence type="ECO:0000256" key="6">
    <source>
        <dbReference type="ARBA" id="ARBA00050776"/>
    </source>
</evidence>
<feature type="domain" description="MobA-like NTP transferase" evidence="8">
    <location>
        <begin position="80"/>
        <end position="224"/>
    </location>
</feature>
<dbReference type="Pfam" id="PF00266">
    <property type="entry name" value="Aminotran_5"/>
    <property type="match status" value="1"/>
</dbReference>
<dbReference type="SUPFAM" id="SSF53448">
    <property type="entry name" value="Nucleotide-diphospho-sugar transferases"/>
    <property type="match status" value="1"/>
</dbReference>
<comment type="catalytic activity">
    <reaction evidence="6">
        <text>(sulfur carrier)-H + L-cysteine = (sulfur carrier)-SH + L-alanine</text>
        <dbReference type="Rhea" id="RHEA:43892"/>
        <dbReference type="Rhea" id="RHEA-COMP:14737"/>
        <dbReference type="Rhea" id="RHEA-COMP:14739"/>
        <dbReference type="ChEBI" id="CHEBI:29917"/>
        <dbReference type="ChEBI" id="CHEBI:35235"/>
        <dbReference type="ChEBI" id="CHEBI:57972"/>
        <dbReference type="ChEBI" id="CHEBI:64428"/>
        <dbReference type="EC" id="2.8.1.7"/>
    </reaction>
</comment>
<evidence type="ECO:0000313" key="9">
    <source>
        <dbReference type="EMBL" id="SHN57925.1"/>
    </source>
</evidence>
<dbReference type="STRING" id="1121395.SAMN02745215_00862"/>
<dbReference type="InterPro" id="IPR029044">
    <property type="entry name" value="Nucleotide-diphossugar_trans"/>
</dbReference>
<evidence type="ECO:0000259" key="8">
    <source>
        <dbReference type="Pfam" id="PF12804"/>
    </source>
</evidence>
<organism evidence="9 10">
    <name type="scientific">Desulfitobacterium chlororespirans DSM 11544</name>
    <dbReference type="NCBI Taxonomy" id="1121395"/>
    <lineage>
        <taxon>Bacteria</taxon>
        <taxon>Bacillati</taxon>
        <taxon>Bacillota</taxon>
        <taxon>Clostridia</taxon>
        <taxon>Eubacteriales</taxon>
        <taxon>Desulfitobacteriaceae</taxon>
        <taxon>Desulfitobacterium</taxon>
    </lineage>
</organism>
<sequence>MIRETSHIPQTPYHKYQSSLDDIEPAQMDKITAVVLATDVRKIPVTVELGPDQALKMTEAEIKAFHRKAKDIDQKNPAPRPLQIYDGGIIIHRVIQNILEAGIRDIYLLVENYADEIAAAVQDLAVQLIPYDRARVDQINATHKFEIKHYSLGQLTLFKELLQQSGGDSCLLLAGDQVQLQVRHIKKMRAAFEANPQGEIFTSYAEWRGGTPILLSKSLLAKVTEKSFHSLAIAGISVPIRLYEAESVLLGEDKAYGPVLFPEGYEGFVKNIEMPALRAVRKARAQPSPAEIQAARRKGLKPSEFVTKAKTCLDKIDQLLAKQPVEDLAYWDNWAKRNRKDFPLLSSLEHGDSLVYLDSAATTQRPYQVMEAGNEFVRSYHANIWRGYYQISGDATAQYEAAREKIAHLINGEAHEIIFTGNTSASCNLVAQAWGLFNLKKGDLILVALSEHHSNLMPWQFLGDYLGVALKYIPIDPSGRLDRHAYKELLKEGPKLVCVAQISNVLGLLNPIKAMTRLAHEAGAVVLVDAAQSIQHIKIDVKDLDADFLAFSGHKIYGPTGIGVLWAAERIHEQMRPVAVGGGEISEVGLSGFYHRRVPYCFELGTPPIEQVIGMGAAAEYLEDLGLDNVEKHSRAMSQYALLALSTLDSACVRGDHSREDGGLGLISFTNFGVGNSQPAFVLGHLGVCVRGNTHCAIHFMTRIGIYGTTRVGMGVYTTKEDIEALVFALSIMEEKFKGSDYRP</sequence>
<dbReference type="InterPro" id="IPR015424">
    <property type="entry name" value="PyrdxlP-dep_Trfase"/>
</dbReference>